<comment type="similarity">
    <text evidence="2">Belongs to the Orn/Lys/Arg decarboxylase class-I family.</text>
</comment>
<dbReference type="Pfam" id="PF01276">
    <property type="entry name" value="OKR_DC_1"/>
    <property type="match status" value="1"/>
</dbReference>
<keyword evidence="3" id="KW-0210">Decarboxylase</keyword>
<feature type="domain" description="Orn/Lys/Arg decarboxylases family 1 pyridoxal-P attachment site" evidence="6">
    <location>
        <begin position="10"/>
        <end position="314"/>
    </location>
</feature>
<dbReference type="EMBL" id="JBHTIU010000044">
    <property type="protein sequence ID" value="MFD0870373.1"/>
    <property type="molecule type" value="Genomic_DNA"/>
</dbReference>
<keyword evidence="5" id="KW-0456">Lyase</keyword>
<dbReference type="InterPro" id="IPR036633">
    <property type="entry name" value="Prn/Lys/Arg_de-COase_C_sf"/>
</dbReference>
<evidence type="ECO:0000313" key="8">
    <source>
        <dbReference type="EMBL" id="MFD0870373.1"/>
    </source>
</evidence>
<evidence type="ECO:0000256" key="1">
    <source>
        <dbReference type="ARBA" id="ARBA00001933"/>
    </source>
</evidence>
<gene>
    <name evidence="8" type="ORF">ACFQ03_14540</name>
</gene>
<evidence type="ECO:0000259" key="7">
    <source>
        <dbReference type="Pfam" id="PF03711"/>
    </source>
</evidence>
<name>A0ABW3DAC1_9BACL</name>
<dbReference type="PANTHER" id="PTHR43277">
    <property type="entry name" value="ARGININE DECARBOXYLASE"/>
    <property type="match status" value="1"/>
</dbReference>
<feature type="domain" description="Orn/Lys/Arg decarboxylase C-terminal" evidence="7">
    <location>
        <begin position="413"/>
        <end position="478"/>
    </location>
</feature>
<dbReference type="SUPFAM" id="SSF55904">
    <property type="entry name" value="Ornithine decarboxylase C-terminal domain"/>
    <property type="match status" value="1"/>
</dbReference>
<evidence type="ECO:0000256" key="5">
    <source>
        <dbReference type="ARBA" id="ARBA00023239"/>
    </source>
</evidence>
<dbReference type="PANTHER" id="PTHR43277:SF3">
    <property type="entry name" value="DECARBOXYLASE, PUTATIVE-RELATED"/>
    <property type="match status" value="1"/>
</dbReference>
<evidence type="ECO:0000256" key="3">
    <source>
        <dbReference type="ARBA" id="ARBA00022793"/>
    </source>
</evidence>
<dbReference type="GO" id="GO:0008483">
    <property type="term" value="F:transaminase activity"/>
    <property type="evidence" value="ECO:0007669"/>
    <property type="project" value="UniProtKB-KW"/>
</dbReference>
<sequence>MIHDRYIRAPLYETLLEYHFQRRSSFHVPGHKGGSALSAKNKGMLEQIMSIDFTEITGLDDLHQPEGVIKEAQELAADCFGADRTYFLVNGSTAGNLAMITAVCGRGDVLIVQRNVHKSVIHGLMLAGARAVFVTPWLDPETGLATSVGSKDLAEALDRYPQAKGVLLTNPNYYGMAINLKPIADLVHSRGIPLLVDEAHGAHFGFHPAFPESALSAGADVVVQSAHKMLTALTMGAMLHVRGNLVDVHKIASRLSMLQTSSPSYPIMASLDLCRSMLQQEGSRLFERGLESVGTFRDKAASLDAFQVVKLEGNGAYDARDPFKVILRDRTGTLNGFELQRELEIRGCMIEMADPRHVLLLFSLASSLADTEKLLSALTDINDKFGLHEKEKHDALTNKITTASMPHVSLPIPFDIDPSRLDDCVQTVPLDNSVGYRSAEMVIPYPPGIPVLYPGEPVTKEAAAYLAVLANTGARFQGTMDRSLATLQVLNPD</sequence>
<dbReference type="RefSeq" id="WP_379288992.1">
    <property type="nucleotide sequence ID" value="NZ_JBHTIU010000044.1"/>
</dbReference>
<evidence type="ECO:0000256" key="4">
    <source>
        <dbReference type="ARBA" id="ARBA00022898"/>
    </source>
</evidence>
<dbReference type="CDD" id="cd00615">
    <property type="entry name" value="Orn_deC_like"/>
    <property type="match status" value="1"/>
</dbReference>
<dbReference type="Pfam" id="PF03711">
    <property type="entry name" value="OKR_DC_1_C"/>
    <property type="match status" value="1"/>
</dbReference>
<evidence type="ECO:0000313" key="9">
    <source>
        <dbReference type="Proteomes" id="UP001597120"/>
    </source>
</evidence>
<dbReference type="Gene3D" id="3.90.105.10">
    <property type="entry name" value="Molybdopterin biosynthesis moea protein, domain 2"/>
    <property type="match status" value="1"/>
</dbReference>
<evidence type="ECO:0000256" key="2">
    <source>
        <dbReference type="ARBA" id="ARBA00010671"/>
    </source>
</evidence>
<proteinExistence type="inferred from homology"/>
<evidence type="ECO:0000259" key="6">
    <source>
        <dbReference type="Pfam" id="PF01276"/>
    </source>
</evidence>
<comment type="cofactor">
    <cofactor evidence="1">
        <name>pyridoxal 5'-phosphate</name>
        <dbReference type="ChEBI" id="CHEBI:597326"/>
    </cofactor>
</comment>
<keyword evidence="9" id="KW-1185">Reference proteome</keyword>
<organism evidence="8 9">
    <name type="scientific">Paenibacillus residui</name>
    <dbReference type="NCBI Taxonomy" id="629724"/>
    <lineage>
        <taxon>Bacteria</taxon>
        <taxon>Bacillati</taxon>
        <taxon>Bacillota</taxon>
        <taxon>Bacilli</taxon>
        <taxon>Bacillales</taxon>
        <taxon>Paenibacillaceae</taxon>
        <taxon>Paenibacillus</taxon>
    </lineage>
</organism>
<dbReference type="Proteomes" id="UP001597120">
    <property type="component" value="Unassembled WGS sequence"/>
</dbReference>
<protein>
    <submittedName>
        <fullName evidence="8">Aminotransferase class I/II-fold pyridoxal phosphate-dependent enzyme</fullName>
    </submittedName>
</protein>
<keyword evidence="8" id="KW-0808">Transferase</keyword>
<dbReference type="InterPro" id="IPR015421">
    <property type="entry name" value="PyrdxlP-dep_Trfase_major"/>
</dbReference>
<dbReference type="InterPro" id="IPR052357">
    <property type="entry name" value="Orn_Lys_Arg_decarboxylase-I"/>
</dbReference>
<keyword evidence="4" id="KW-0663">Pyridoxal phosphate</keyword>
<keyword evidence="8" id="KW-0032">Aminotransferase</keyword>
<dbReference type="SUPFAM" id="SSF53383">
    <property type="entry name" value="PLP-dependent transferases"/>
    <property type="match status" value="1"/>
</dbReference>
<reference evidence="9" key="1">
    <citation type="journal article" date="2019" name="Int. J. Syst. Evol. Microbiol.">
        <title>The Global Catalogue of Microorganisms (GCM) 10K type strain sequencing project: providing services to taxonomists for standard genome sequencing and annotation.</title>
        <authorList>
            <consortium name="The Broad Institute Genomics Platform"/>
            <consortium name="The Broad Institute Genome Sequencing Center for Infectious Disease"/>
            <person name="Wu L."/>
            <person name="Ma J."/>
        </authorList>
    </citation>
    <scope>NUCLEOTIDE SEQUENCE [LARGE SCALE GENOMIC DNA]</scope>
    <source>
        <strain evidence="9">CCUG 57263</strain>
    </source>
</reference>
<accession>A0ABW3DAC1</accession>
<dbReference type="InterPro" id="IPR015424">
    <property type="entry name" value="PyrdxlP-dep_Trfase"/>
</dbReference>
<comment type="caution">
    <text evidence="8">The sequence shown here is derived from an EMBL/GenBank/DDBJ whole genome shotgun (WGS) entry which is preliminary data.</text>
</comment>
<dbReference type="InterPro" id="IPR008286">
    <property type="entry name" value="Prn/Lys/Arg_de-COase_C"/>
</dbReference>
<dbReference type="InterPro" id="IPR000310">
    <property type="entry name" value="Orn/Lys/Arg_deCO2ase_major_dom"/>
</dbReference>
<dbReference type="Gene3D" id="3.40.640.10">
    <property type="entry name" value="Type I PLP-dependent aspartate aminotransferase-like (Major domain)"/>
    <property type="match status" value="1"/>
</dbReference>